<dbReference type="PANTHER" id="PTHR15454">
    <property type="entry name" value="NISCHARIN RELATED"/>
    <property type="match status" value="1"/>
</dbReference>
<dbReference type="EMBL" id="JAGDFL010000146">
    <property type="protein sequence ID" value="KAG7396647.1"/>
    <property type="molecule type" value="Genomic_DNA"/>
</dbReference>
<keyword evidence="4" id="KW-1185">Reference proteome</keyword>
<organism evidence="3 4">
    <name type="scientific">Phytophthora boehmeriae</name>
    <dbReference type="NCBI Taxonomy" id="109152"/>
    <lineage>
        <taxon>Eukaryota</taxon>
        <taxon>Sar</taxon>
        <taxon>Stramenopiles</taxon>
        <taxon>Oomycota</taxon>
        <taxon>Peronosporomycetes</taxon>
        <taxon>Peronosporales</taxon>
        <taxon>Peronosporaceae</taxon>
        <taxon>Phytophthora</taxon>
    </lineage>
</organism>
<keyword evidence="1" id="KW-0433">Leucine-rich repeat</keyword>
<evidence type="ECO:0000256" key="2">
    <source>
        <dbReference type="ARBA" id="ARBA00022737"/>
    </source>
</evidence>
<reference evidence="3" key="1">
    <citation type="submission" date="2021-02" db="EMBL/GenBank/DDBJ databases">
        <authorList>
            <person name="Palmer J.M."/>
        </authorList>
    </citation>
    <scope>NUCLEOTIDE SEQUENCE</scope>
    <source>
        <strain evidence="3">SCRP23</strain>
    </source>
</reference>
<dbReference type="OrthoDB" id="7451790at2759"/>
<evidence type="ECO:0008006" key="5">
    <source>
        <dbReference type="Google" id="ProtNLM"/>
    </source>
</evidence>
<protein>
    <recommendedName>
        <fullName evidence="5">Leucine-rich repeat domain-containing protein</fullName>
    </recommendedName>
</protein>
<proteinExistence type="predicted"/>
<dbReference type="PROSITE" id="PS51450">
    <property type="entry name" value="LRR"/>
    <property type="match status" value="2"/>
</dbReference>
<dbReference type="Proteomes" id="UP000693981">
    <property type="component" value="Unassembled WGS sequence"/>
</dbReference>
<accession>A0A8T1WRY9</accession>
<sequence>MDSFDLAEQRIVQLEQIPSDIRVQIERGDGVEYALDLSLNRLRTIDQIGVFEHVCQLDLSGNQLETVNGVQALRRLQSLDLSRNCISSVDLLALVPTLRVVKVAENSLTSIDSLQLLPELRVVDASYNRITKWPTLAGLSLLETLDLSDNMLDAFHPSISSTLFPPQLRRLSIARNQVDKCWSSLRSMGTRLFSTFQEVVAS</sequence>
<dbReference type="SMART" id="SM00369">
    <property type="entry name" value="LRR_TYP"/>
    <property type="match status" value="3"/>
</dbReference>
<comment type="caution">
    <text evidence="3">The sequence shown here is derived from an EMBL/GenBank/DDBJ whole genome shotgun (WGS) entry which is preliminary data.</text>
</comment>
<dbReference type="Pfam" id="PF13855">
    <property type="entry name" value="LRR_8"/>
    <property type="match status" value="1"/>
</dbReference>
<dbReference type="Pfam" id="PF00560">
    <property type="entry name" value="LRR_1"/>
    <property type="match status" value="1"/>
</dbReference>
<name>A0A8T1WRY9_9STRA</name>
<dbReference type="AlphaFoldDB" id="A0A8T1WRY9"/>
<dbReference type="InterPro" id="IPR001611">
    <property type="entry name" value="Leu-rich_rpt"/>
</dbReference>
<evidence type="ECO:0000313" key="3">
    <source>
        <dbReference type="EMBL" id="KAG7396647.1"/>
    </source>
</evidence>
<evidence type="ECO:0000313" key="4">
    <source>
        <dbReference type="Proteomes" id="UP000693981"/>
    </source>
</evidence>
<gene>
    <name evidence="3" type="ORF">PHYBOEH_001980</name>
</gene>
<dbReference type="InterPro" id="IPR003591">
    <property type="entry name" value="Leu-rich_rpt_typical-subtyp"/>
</dbReference>
<keyword evidence="2" id="KW-0677">Repeat</keyword>
<dbReference type="GO" id="GO:0005737">
    <property type="term" value="C:cytoplasm"/>
    <property type="evidence" value="ECO:0007669"/>
    <property type="project" value="TreeGrafter"/>
</dbReference>
<evidence type="ECO:0000256" key="1">
    <source>
        <dbReference type="ARBA" id="ARBA00022614"/>
    </source>
</evidence>